<keyword evidence="13" id="KW-1185">Reference proteome</keyword>
<protein>
    <recommendedName>
        <fullName evidence="3">protein-serine/threonine phosphatase</fullName>
        <ecNumber evidence="3">3.1.3.16</ecNumber>
    </recommendedName>
</protein>
<dbReference type="Proteomes" id="UP000007110">
    <property type="component" value="Unassembled WGS sequence"/>
</dbReference>
<dbReference type="InterPro" id="IPR036457">
    <property type="entry name" value="PPM-type-like_dom_sf"/>
</dbReference>
<dbReference type="GO" id="GO:0007165">
    <property type="term" value="P:signal transduction"/>
    <property type="evidence" value="ECO:0000318"/>
    <property type="project" value="GO_Central"/>
</dbReference>
<evidence type="ECO:0000256" key="7">
    <source>
        <dbReference type="ARBA" id="ARBA00022912"/>
    </source>
</evidence>
<dbReference type="PROSITE" id="PS01032">
    <property type="entry name" value="PPM_1"/>
    <property type="match status" value="1"/>
</dbReference>
<dbReference type="RefSeq" id="XP_030839359.1">
    <property type="nucleotide sequence ID" value="XM_030983499.1"/>
</dbReference>
<dbReference type="PANTHER" id="PTHR13832:SF803">
    <property type="entry name" value="PROTEIN PHOSPHATASE 1G"/>
    <property type="match status" value="1"/>
</dbReference>
<dbReference type="InParanoid" id="A0A7M7NNI5"/>
<dbReference type="FunCoup" id="A0A7M7NNI5">
    <property type="interactions" value="1631"/>
</dbReference>
<dbReference type="GO" id="GO:0046872">
    <property type="term" value="F:metal ion binding"/>
    <property type="evidence" value="ECO:0007669"/>
    <property type="project" value="UniProtKB-KW"/>
</dbReference>
<keyword evidence="4" id="KW-0479">Metal-binding</keyword>
<dbReference type="GeneID" id="594091"/>
<evidence type="ECO:0000256" key="5">
    <source>
        <dbReference type="ARBA" id="ARBA00022801"/>
    </source>
</evidence>
<organism evidence="12 13">
    <name type="scientific">Strongylocentrotus purpuratus</name>
    <name type="common">Purple sea urchin</name>
    <dbReference type="NCBI Taxonomy" id="7668"/>
    <lineage>
        <taxon>Eukaryota</taxon>
        <taxon>Metazoa</taxon>
        <taxon>Echinodermata</taxon>
        <taxon>Eleutherozoa</taxon>
        <taxon>Echinozoa</taxon>
        <taxon>Echinoidea</taxon>
        <taxon>Euechinoidea</taxon>
        <taxon>Echinacea</taxon>
        <taxon>Camarodonta</taxon>
        <taxon>Echinidea</taxon>
        <taxon>Strongylocentrotidae</taxon>
        <taxon>Strongylocentrotus</taxon>
    </lineage>
</organism>
<feature type="region of interest" description="Disordered" evidence="10">
    <location>
        <begin position="302"/>
        <end position="522"/>
    </location>
</feature>
<evidence type="ECO:0000259" key="11">
    <source>
        <dbReference type="PROSITE" id="PS51746"/>
    </source>
</evidence>
<dbReference type="Pfam" id="PF00481">
    <property type="entry name" value="PP2C"/>
    <property type="match status" value="2"/>
</dbReference>
<dbReference type="OMA" id="DRRSTHI"/>
<evidence type="ECO:0000256" key="10">
    <source>
        <dbReference type="SAM" id="MobiDB-lite"/>
    </source>
</evidence>
<dbReference type="GO" id="GO:0005654">
    <property type="term" value="C:nucleoplasm"/>
    <property type="evidence" value="ECO:0000318"/>
    <property type="project" value="GO_Central"/>
</dbReference>
<feature type="domain" description="PPM-type phosphatase" evidence="11">
    <location>
        <begin position="137"/>
        <end position="699"/>
    </location>
</feature>
<keyword evidence="6" id="KW-0460">Magnesium</keyword>
<evidence type="ECO:0000256" key="9">
    <source>
        <dbReference type="RuleBase" id="RU003465"/>
    </source>
</evidence>
<dbReference type="Pfam" id="PF00078">
    <property type="entry name" value="RVT_1"/>
    <property type="match status" value="1"/>
</dbReference>
<dbReference type="OrthoDB" id="10264738at2759"/>
<dbReference type="InterPro" id="IPR000222">
    <property type="entry name" value="PP2C_BS"/>
</dbReference>
<dbReference type="CDD" id="cd00143">
    <property type="entry name" value="PP2Cc"/>
    <property type="match status" value="1"/>
</dbReference>
<keyword evidence="7 9" id="KW-0904">Protein phosphatase</keyword>
<feature type="compositionally biased region" description="Acidic residues" evidence="10">
    <location>
        <begin position="356"/>
        <end position="369"/>
    </location>
</feature>
<feature type="compositionally biased region" description="Acidic residues" evidence="10">
    <location>
        <begin position="445"/>
        <end position="505"/>
    </location>
</feature>
<evidence type="ECO:0000256" key="4">
    <source>
        <dbReference type="ARBA" id="ARBA00022723"/>
    </source>
</evidence>
<evidence type="ECO:0000313" key="12">
    <source>
        <dbReference type="EnsemblMetazoa" id="XP_030839359"/>
    </source>
</evidence>
<name>A0A7M7NNI5_STRPU</name>
<reference evidence="12" key="2">
    <citation type="submission" date="2021-01" db="UniProtKB">
        <authorList>
            <consortium name="EnsemblMetazoa"/>
        </authorList>
    </citation>
    <scope>IDENTIFICATION</scope>
</reference>
<evidence type="ECO:0000256" key="1">
    <source>
        <dbReference type="ARBA" id="ARBA00001936"/>
    </source>
</evidence>
<feature type="region of interest" description="Disordered" evidence="10">
    <location>
        <begin position="705"/>
        <end position="733"/>
    </location>
</feature>
<keyword evidence="8" id="KW-0464">Manganese</keyword>
<dbReference type="InterPro" id="IPR015655">
    <property type="entry name" value="PP2C"/>
</dbReference>
<dbReference type="GO" id="GO:0004722">
    <property type="term" value="F:protein serine/threonine phosphatase activity"/>
    <property type="evidence" value="ECO:0000318"/>
    <property type="project" value="GO_Central"/>
</dbReference>
<evidence type="ECO:0000313" key="13">
    <source>
        <dbReference type="Proteomes" id="UP000007110"/>
    </source>
</evidence>
<feature type="compositionally biased region" description="Basic and acidic residues" evidence="10">
    <location>
        <begin position="370"/>
        <end position="403"/>
    </location>
</feature>
<dbReference type="PROSITE" id="PS51746">
    <property type="entry name" value="PPM_2"/>
    <property type="match status" value="1"/>
</dbReference>
<dbReference type="EC" id="3.1.3.16" evidence="3"/>
<dbReference type="EnsemblMetazoa" id="XM_030983499">
    <property type="protein sequence ID" value="XP_030839359"/>
    <property type="gene ID" value="LOC594091"/>
</dbReference>
<feature type="compositionally biased region" description="Polar residues" evidence="10">
    <location>
        <begin position="405"/>
        <end position="418"/>
    </location>
</feature>
<keyword evidence="5 9" id="KW-0378">Hydrolase</keyword>
<dbReference type="SMART" id="SM00332">
    <property type="entry name" value="PP2Cc"/>
    <property type="match status" value="1"/>
</dbReference>
<comment type="cofactor">
    <cofactor evidence="1">
        <name>Mn(2+)</name>
        <dbReference type="ChEBI" id="CHEBI:29035"/>
    </cofactor>
</comment>
<evidence type="ECO:0000256" key="3">
    <source>
        <dbReference type="ARBA" id="ARBA00013081"/>
    </source>
</evidence>
<feature type="compositionally biased region" description="Basic and acidic residues" evidence="10">
    <location>
        <begin position="717"/>
        <end position="733"/>
    </location>
</feature>
<comment type="similarity">
    <text evidence="2 9">Belongs to the PP2C family.</text>
</comment>
<dbReference type="PANTHER" id="PTHR13832">
    <property type="entry name" value="PROTEIN PHOSPHATASE 2C"/>
    <property type="match status" value="1"/>
</dbReference>
<proteinExistence type="inferred from homology"/>
<dbReference type="AlphaFoldDB" id="A0A7M7NNI5"/>
<evidence type="ECO:0000256" key="2">
    <source>
        <dbReference type="ARBA" id="ARBA00006702"/>
    </source>
</evidence>
<dbReference type="Gene3D" id="3.60.40.10">
    <property type="entry name" value="PPM-type phosphatase domain"/>
    <property type="match status" value="2"/>
</dbReference>
<dbReference type="KEGG" id="spu:594091"/>
<reference evidence="13" key="1">
    <citation type="submission" date="2015-02" db="EMBL/GenBank/DDBJ databases">
        <title>Genome sequencing for Strongylocentrotus purpuratus.</title>
        <authorList>
            <person name="Murali S."/>
            <person name="Liu Y."/>
            <person name="Vee V."/>
            <person name="English A."/>
            <person name="Wang M."/>
            <person name="Skinner E."/>
            <person name="Han Y."/>
            <person name="Muzny D.M."/>
            <person name="Worley K.C."/>
            <person name="Gibbs R.A."/>
        </authorList>
    </citation>
    <scope>NUCLEOTIDE SEQUENCE</scope>
</reference>
<feature type="compositionally biased region" description="Low complexity" evidence="10">
    <location>
        <begin position="424"/>
        <end position="434"/>
    </location>
</feature>
<evidence type="ECO:0000256" key="6">
    <source>
        <dbReference type="ARBA" id="ARBA00022842"/>
    </source>
</evidence>
<dbReference type="SUPFAM" id="SSF81606">
    <property type="entry name" value="PP2C-like"/>
    <property type="match status" value="2"/>
</dbReference>
<sequence length="733" mass="81045">MPGKIPLKYIAQHVRLDPSHQWSTTRSVLEPLLFVIYINDLPDEIEAVVKIFADDTKLYGKATSEVDYTTLQRNVQKLEGWSEKWQLHFNAKKCKTLHLGAGNPQREYELDSVKIPETKEEKDLGVVIDEKLRFHQQSAIATRKAKGVLARILLLLQDSHNCITKLTEDTSLFAVYDGHGGAEVAVYTAQQFPKLLTNLKSFKDGDIDAAFEEAFMTFDASLKQKAIIEKLRRIAGMEEGEEKEEDGETETLLEEAELPLEQLVARYCSQPSKNKRAMIKQAHGADLLSPMIQKKQPRFPLTAVNGSLQDGDGPVPNKTVPFDEEGDIVAKGKRDEDENVDSVNGPDGDKRREGENGTDSDDDDVDEEGGEVKVKEEVTEMGKGDGASEKREGSAKTQVKDEAGTSENSGSHNGNVQHSDTKESGSSTSGTSSESKLKQIVPPYLDDDDDSDEEDEDYRSGDEEEEDEEDDEEEEEEEDDFDGEEEEELGEGEDSGDFEEEEEEDYRMQLPGGKEEPGSDSGSTAVVALLRGKTLTVANIGDSRCVLSRDGVALDMSYDHKPEDDVELRRIEKAGGKVTPDGRVNGGLNLSRAFGDHCYKMTTSLPPEEQMISAFPDIKTATLTEQDDFMVVACDGIWNAMTSQDVIDFVTHRLENSRESDQSNKLSKICEELFDFCLSPDTSGDGTGCDNMTCVIVQFHSNGADSISGASVSAKRKSAEDKPEETDSKKPRH</sequence>
<dbReference type="InterPro" id="IPR001932">
    <property type="entry name" value="PPM-type_phosphatase-like_dom"/>
</dbReference>
<evidence type="ECO:0000256" key="8">
    <source>
        <dbReference type="ARBA" id="ARBA00023211"/>
    </source>
</evidence>
<accession>A0A7M7NNI5</accession>
<dbReference type="InterPro" id="IPR000477">
    <property type="entry name" value="RT_dom"/>
</dbReference>